<gene>
    <name evidence="2" type="ORF">GFER_11950</name>
</gene>
<feature type="chain" id="PRO_5002166581" description="Nickel transport protein" evidence="1">
    <location>
        <begin position="25"/>
        <end position="109"/>
    </location>
</feature>
<keyword evidence="1" id="KW-0732">Signal</keyword>
<dbReference type="EMBL" id="JWJD01000004">
    <property type="protein sequence ID" value="KIH76312.1"/>
    <property type="molecule type" value="Genomic_DNA"/>
</dbReference>
<comment type="caution">
    <text evidence="2">The sequence shown here is derived from an EMBL/GenBank/DDBJ whole genome shotgun (WGS) entry which is preliminary data.</text>
</comment>
<organism evidence="2 3">
    <name type="scientific">Geoalkalibacter ferrihydriticus DSM 17813</name>
    <dbReference type="NCBI Taxonomy" id="1121915"/>
    <lineage>
        <taxon>Bacteria</taxon>
        <taxon>Pseudomonadati</taxon>
        <taxon>Thermodesulfobacteriota</taxon>
        <taxon>Desulfuromonadia</taxon>
        <taxon>Desulfuromonadales</taxon>
        <taxon>Geoalkalibacteraceae</taxon>
        <taxon>Geoalkalibacter</taxon>
    </lineage>
</organism>
<keyword evidence="3" id="KW-1185">Reference proteome</keyword>
<evidence type="ECO:0000313" key="2">
    <source>
        <dbReference type="EMBL" id="KIH76312.1"/>
    </source>
</evidence>
<proteinExistence type="predicted"/>
<reference evidence="2 3" key="1">
    <citation type="submission" date="2014-12" db="EMBL/GenBank/DDBJ databases">
        <title>Genomes of Geoalkalibacter ferrihydriticus and Geoalkalibacter subterraneus, two haloalkaliphilic metal-reducing members of the Geobacteraceae.</title>
        <authorList>
            <person name="Badalamenti J.P."/>
            <person name="Torres C.I."/>
            <person name="Krajmalnik-Brown R."/>
            <person name="Bond D.R."/>
        </authorList>
    </citation>
    <scope>NUCLEOTIDE SEQUENCE [LARGE SCALE GENOMIC DNA]</scope>
    <source>
        <strain evidence="2 3">DSM 17813</strain>
    </source>
</reference>
<evidence type="ECO:0000256" key="1">
    <source>
        <dbReference type="SAM" id="SignalP"/>
    </source>
</evidence>
<feature type="signal peptide" evidence="1">
    <location>
        <begin position="1"/>
        <end position="24"/>
    </location>
</feature>
<dbReference type="AlphaFoldDB" id="A0A0C2HU16"/>
<dbReference type="Proteomes" id="UP000035068">
    <property type="component" value="Unassembled WGS sequence"/>
</dbReference>
<evidence type="ECO:0008006" key="4">
    <source>
        <dbReference type="Google" id="ProtNLM"/>
    </source>
</evidence>
<evidence type="ECO:0000313" key="3">
    <source>
        <dbReference type="Proteomes" id="UP000035068"/>
    </source>
</evidence>
<name>A0A0C2HU16_9BACT</name>
<dbReference type="RefSeq" id="WP_040099888.1">
    <property type="nucleotide sequence ID" value="NZ_JWJD01000004.1"/>
</dbReference>
<accession>A0A0C2HU16</accession>
<protein>
    <recommendedName>
        <fullName evidence="4">Nickel transport protein</fullName>
    </recommendedName>
</protein>
<sequence>MKKFVCPIPAALLLLVLTSTSVWAHGMSIFAYVDNQVVYTESYFSNGQAVRQGRVLVFDSERNPLLEGETDDEGLFDFPVPKIDDLTLVIEAGMGHKAVFVLEKSAVQE</sequence>